<accession>A0A1D8B0G7</accession>
<reference evidence="1 2" key="1">
    <citation type="submission" date="2016-09" db="EMBL/GenBank/DDBJ databases">
        <title>Complete genome sequence of Actinomyces hongkongensis HKU8.</title>
        <authorList>
            <person name="Gao Y.-X."/>
            <person name="Zhou Y.-Y."/>
            <person name="Xie Y."/>
            <person name="Wang M."/>
            <person name="Wang S.-J."/>
            <person name="Shen S.-G."/>
        </authorList>
    </citation>
    <scope>NUCLEOTIDE SEQUENCE [LARGE SCALE GENOMIC DNA]</scope>
    <source>
        <strain evidence="1 2">HKU8</strain>
    </source>
</reference>
<dbReference type="Proteomes" id="UP000095214">
    <property type="component" value="Chromosome"/>
</dbReference>
<dbReference type="OrthoDB" id="9878988at2"/>
<evidence type="ECO:0000313" key="2">
    <source>
        <dbReference type="Proteomes" id="UP000095214"/>
    </source>
</evidence>
<dbReference type="STRING" id="178339.BH719_00845"/>
<name>A0A1D8B0G7_9ACTO</name>
<dbReference type="AlphaFoldDB" id="A0A1D8B0G7"/>
<evidence type="ECO:0008006" key="3">
    <source>
        <dbReference type="Google" id="ProtNLM"/>
    </source>
</evidence>
<sequence>MTDLNIIAGDLEALRDGADAVAEALGSAPFGDAAGYVASGMPGSRSAQVVLQACQSIDDAWAALAQGLEDYAFNIGETISAFATTEDANSVVFQNLAAASQADAY</sequence>
<protein>
    <recommendedName>
        <fullName evidence="3">PE domain-containing protein</fullName>
    </recommendedName>
</protein>
<gene>
    <name evidence="1" type="ORF">BH719_00845</name>
</gene>
<evidence type="ECO:0000313" key="1">
    <source>
        <dbReference type="EMBL" id="AOS46613.1"/>
    </source>
</evidence>
<dbReference type="KEGG" id="phon:BH719_00845"/>
<proteinExistence type="predicted"/>
<organism evidence="1 2">
    <name type="scientific">Pauljensenia hongkongensis</name>
    <dbReference type="NCBI Taxonomy" id="178339"/>
    <lineage>
        <taxon>Bacteria</taxon>
        <taxon>Bacillati</taxon>
        <taxon>Actinomycetota</taxon>
        <taxon>Actinomycetes</taxon>
        <taxon>Actinomycetales</taxon>
        <taxon>Actinomycetaceae</taxon>
        <taxon>Pauljensenia</taxon>
    </lineage>
</organism>
<dbReference type="RefSeq" id="WP_009399948.1">
    <property type="nucleotide sequence ID" value="NZ_CP017298.1"/>
</dbReference>
<dbReference type="EMBL" id="CP017298">
    <property type="protein sequence ID" value="AOS46613.1"/>
    <property type="molecule type" value="Genomic_DNA"/>
</dbReference>
<keyword evidence="2" id="KW-1185">Reference proteome</keyword>